<feature type="domain" description="ABC transmembrane type-1" evidence="8">
    <location>
        <begin position="76"/>
        <end position="294"/>
    </location>
</feature>
<evidence type="ECO:0000256" key="6">
    <source>
        <dbReference type="ARBA" id="ARBA00023136"/>
    </source>
</evidence>
<evidence type="ECO:0000313" key="10">
    <source>
        <dbReference type="Proteomes" id="UP001597120"/>
    </source>
</evidence>
<feature type="transmembrane region" description="Helical" evidence="7">
    <location>
        <begin position="216"/>
        <end position="236"/>
    </location>
</feature>
<feature type="transmembrane region" description="Helical" evidence="7">
    <location>
        <begin position="176"/>
        <end position="195"/>
    </location>
</feature>
<comment type="caution">
    <text evidence="9">The sequence shown here is derived from an EMBL/GenBank/DDBJ whole genome shotgun (WGS) entry which is preliminary data.</text>
</comment>
<evidence type="ECO:0000259" key="8">
    <source>
        <dbReference type="PROSITE" id="PS50928"/>
    </source>
</evidence>
<dbReference type="RefSeq" id="WP_379288864.1">
    <property type="nucleotide sequence ID" value="NZ_JBHTIU010000042.1"/>
</dbReference>
<comment type="subcellular location">
    <subcellularLocation>
        <location evidence="1 7">Cell membrane</location>
        <topology evidence="1 7">Multi-pass membrane protein</topology>
    </subcellularLocation>
</comment>
<dbReference type="PANTHER" id="PTHR43227:SF11">
    <property type="entry name" value="BLL4140 PROTEIN"/>
    <property type="match status" value="1"/>
</dbReference>
<dbReference type="EMBL" id="JBHTIU010000042">
    <property type="protein sequence ID" value="MFD0870262.1"/>
    <property type="molecule type" value="Genomic_DNA"/>
</dbReference>
<keyword evidence="6 7" id="KW-0472">Membrane</keyword>
<dbReference type="SUPFAM" id="SSF161098">
    <property type="entry name" value="MetI-like"/>
    <property type="match status" value="1"/>
</dbReference>
<feature type="transmembrane region" description="Helical" evidence="7">
    <location>
        <begin position="273"/>
        <end position="294"/>
    </location>
</feature>
<feature type="transmembrane region" description="Helical" evidence="7">
    <location>
        <begin position="122"/>
        <end position="142"/>
    </location>
</feature>
<protein>
    <submittedName>
        <fullName evidence="9">ABC transporter permease</fullName>
    </submittedName>
</protein>
<feature type="transmembrane region" description="Helical" evidence="7">
    <location>
        <begin position="12"/>
        <end position="31"/>
    </location>
</feature>
<dbReference type="Pfam" id="PF00528">
    <property type="entry name" value="BPD_transp_1"/>
    <property type="match status" value="1"/>
</dbReference>
<dbReference type="Gene3D" id="1.10.3720.10">
    <property type="entry name" value="MetI-like"/>
    <property type="match status" value="1"/>
</dbReference>
<evidence type="ECO:0000256" key="3">
    <source>
        <dbReference type="ARBA" id="ARBA00022475"/>
    </source>
</evidence>
<feature type="transmembrane region" description="Helical" evidence="7">
    <location>
        <begin position="80"/>
        <end position="101"/>
    </location>
</feature>
<evidence type="ECO:0000256" key="4">
    <source>
        <dbReference type="ARBA" id="ARBA00022692"/>
    </source>
</evidence>
<dbReference type="InterPro" id="IPR035906">
    <property type="entry name" value="MetI-like_sf"/>
</dbReference>
<evidence type="ECO:0000256" key="7">
    <source>
        <dbReference type="RuleBase" id="RU363032"/>
    </source>
</evidence>
<dbReference type="CDD" id="cd06261">
    <property type="entry name" value="TM_PBP2"/>
    <property type="match status" value="1"/>
</dbReference>
<dbReference type="PROSITE" id="PS50928">
    <property type="entry name" value="ABC_TM1"/>
    <property type="match status" value="1"/>
</dbReference>
<keyword evidence="5 7" id="KW-1133">Transmembrane helix</keyword>
<keyword evidence="10" id="KW-1185">Reference proteome</keyword>
<reference evidence="10" key="1">
    <citation type="journal article" date="2019" name="Int. J. Syst. Evol. Microbiol.">
        <title>The Global Catalogue of Microorganisms (GCM) 10K type strain sequencing project: providing services to taxonomists for standard genome sequencing and annotation.</title>
        <authorList>
            <consortium name="The Broad Institute Genomics Platform"/>
            <consortium name="The Broad Institute Genome Sequencing Center for Infectious Disease"/>
            <person name="Wu L."/>
            <person name="Ma J."/>
        </authorList>
    </citation>
    <scope>NUCLEOTIDE SEQUENCE [LARGE SCALE GENOMIC DNA]</scope>
    <source>
        <strain evidence="10">CCUG 57263</strain>
    </source>
</reference>
<accession>A0ABW3D9V0</accession>
<sequence length="307" mass="35013">MGHSKSLLRRMFEYKYFYILVAPLLAYYIVFEYVPLYGLMLAFKEFNFSKGIWGSEWVGLANFREIFYLNDFWIAFRNTVIIAFGRLLFEFPVPIVVAILLNEVRTARLKKFYQVVYTFPHFLSWVIISGILINFLGTFGVLNQLLDIFGFQKVNLLVDPSSFRALIFSSSLWRDMGWGTIIYLAAIAGINPSLYEAASIDGANRLQRMWHITWPGLKSTVAILFILNVGAMMSSGGGGFDQIFNLYNPAVYEKADILDTYIYRRTFSVGESFGTSTAVGLFKSIINFVLLYTANKAAKRLGQEGLF</sequence>
<dbReference type="PANTHER" id="PTHR43227">
    <property type="entry name" value="BLL4140 PROTEIN"/>
    <property type="match status" value="1"/>
</dbReference>
<evidence type="ECO:0000256" key="2">
    <source>
        <dbReference type="ARBA" id="ARBA00022448"/>
    </source>
</evidence>
<keyword evidence="2 7" id="KW-0813">Transport</keyword>
<evidence type="ECO:0000256" key="5">
    <source>
        <dbReference type="ARBA" id="ARBA00022989"/>
    </source>
</evidence>
<dbReference type="InterPro" id="IPR000515">
    <property type="entry name" value="MetI-like"/>
</dbReference>
<evidence type="ECO:0000313" key="9">
    <source>
        <dbReference type="EMBL" id="MFD0870262.1"/>
    </source>
</evidence>
<comment type="similarity">
    <text evidence="7">Belongs to the binding-protein-dependent transport system permease family.</text>
</comment>
<keyword evidence="4 7" id="KW-0812">Transmembrane</keyword>
<keyword evidence="3" id="KW-1003">Cell membrane</keyword>
<gene>
    <name evidence="9" type="ORF">ACFQ03_13960</name>
</gene>
<dbReference type="Proteomes" id="UP001597120">
    <property type="component" value="Unassembled WGS sequence"/>
</dbReference>
<evidence type="ECO:0000256" key="1">
    <source>
        <dbReference type="ARBA" id="ARBA00004651"/>
    </source>
</evidence>
<dbReference type="InterPro" id="IPR050809">
    <property type="entry name" value="UgpAE/MalFG_permease"/>
</dbReference>
<organism evidence="9 10">
    <name type="scientific">Paenibacillus residui</name>
    <dbReference type="NCBI Taxonomy" id="629724"/>
    <lineage>
        <taxon>Bacteria</taxon>
        <taxon>Bacillati</taxon>
        <taxon>Bacillota</taxon>
        <taxon>Bacilli</taxon>
        <taxon>Bacillales</taxon>
        <taxon>Paenibacillaceae</taxon>
        <taxon>Paenibacillus</taxon>
    </lineage>
</organism>
<proteinExistence type="inferred from homology"/>
<name>A0ABW3D9V0_9BACL</name>